<protein>
    <submittedName>
        <fullName evidence="3">Uncharacterized protein</fullName>
    </submittedName>
</protein>
<reference evidence="4" key="1">
    <citation type="submission" date="2023-01" db="EMBL/GenBank/DDBJ databases">
        <title>Key to firefly adult light organ development and bioluminescence: homeobox transcription factors regulate luciferase expression and transportation to peroxisome.</title>
        <authorList>
            <person name="Fu X."/>
        </authorList>
    </citation>
    <scope>NUCLEOTIDE SEQUENCE [LARGE SCALE GENOMIC DNA]</scope>
</reference>
<gene>
    <name evidence="3" type="ORF">RN001_009981</name>
</gene>
<keyword evidence="4" id="KW-1185">Reference proteome</keyword>
<organism evidence="3 4">
    <name type="scientific">Aquatica leii</name>
    <dbReference type="NCBI Taxonomy" id="1421715"/>
    <lineage>
        <taxon>Eukaryota</taxon>
        <taxon>Metazoa</taxon>
        <taxon>Ecdysozoa</taxon>
        <taxon>Arthropoda</taxon>
        <taxon>Hexapoda</taxon>
        <taxon>Insecta</taxon>
        <taxon>Pterygota</taxon>
        <taxon>Neoptera</taxon>
        <taxon>Endopterygota</taxon>
        <taxon>Coleoptera</taxon>
        <taxon>Polyphaga</taxon>
        <taxon>Elateriformia</taxon>
        <taxon>Elateroidea</taxon>
        <taxon>Lampyridae</taxon>
        <taxon>Luciolinae</taxon>
        <taxon>Aquatica</taxon>
    </lineage>
</organism>
<comment type="caution">
    <text evidence="3">The sequence shown here is derived from an EMBL/GenBank/DDBJ whole genome shotgun (WGS) entry which is preliminary data.</text>
</comment>
<evidence type="ECO:0000313" key="4">
    <source>
        <dbReference type="Proteomes" id="UP001353858"/>
    </source>
</evidence>
<dbReference type="Proteomes" id="UP001353858">
    <property type="component" value="Unassembled WGS sequence"/>
</dbReference>
<dbReference type="AlphaFoldDB" id="A0AAN7Q2W1"/>
<name>A0AAN7Q2W1_9COLE</name>
<feature type="compositionally biased region" description="Acidic residues" evidence="2">
    <location>
        <begin position="502"/>
        <end position="512"/>
    </location>
</feature>
<evidence type="ECO:0000313" key="3">
    <source>
        <dbReference type="EMBL" id="KAK4877475.1"/>
    </source>
</evidence>
<feature type="compositionally biased region" description="Acidic residues" evidence="2">
    <location>
        <begin position="464"/>
        <end position="488"/>
    </location>
</feature>
<sequence length="629" mass="72850">MCTVVLKLHQLQHLDARNTPSNVADTLIFSQTILCNLYKKVGQLHNETELEKTKHKTYFAHICRMKTDYHLMKEQIKKLQNQIEDSCKKKMGTVEKVDVIEEARLKQKLFEFKLSQTNVKSSFERHLRKWNENLKAKKIELKETIKKNTTKVNVLTTLNKEKAELIKILGKQNAEQQHLERVVVVAETCRKSIEKLSEIVKNQNQNIEVLQNEIKRLSYKTVPSSSSKLPDEMLSIRLDTDSARRSLFRFNVWDYKEKQEFVHKKEELPIVSPLNVTEVQIPLVLSDEIEEMVQHIVSEMLESLKNVSQMSKTELKHIVQQILSNMVEHNDTNKVITDLKMFLPKNFTVEQRNTVENTAKKIILLLHPELHLKNIEDSAKQLLFEVIEELASSNEELKDVLENLLIRLVQCLPINFLIQESSISMFLTKLKDIFKKSDENILEKYFNFSKPDDIEELHRVMLNEDDETNVDVQNEDLEESEESDSEDQVEARSVDSDTYQEISDDEDTEEPEQKDNNFFVFGRLNLAGDHQETRIVVTDSVDADDSVVSNSYGSPMVILQNPNEVGEANSRENFSLAKRTIAKLQSIYKLALELRSDESLQSEFMAAYKSAQILCNKFQSTVNDNTLVD</sequence>
<feature type="region of interest" description="Disordered" evidence="2">
    <location>
        <begin position="464"/>
        <end position="515"/>
    </location>
</feature>
<proteinExistence type="predicted"/>
<accession>A0AAN7Q2W1</accession>
<keyword evidence="1" id="KW-0175">Coiled coil</keyword>
<evidence type="ECO:0000256" key="2">
    <source>
        <dbReference type="SAM" id="MobiDB-lite"/>
    </source>
</evidence>
<feature type="coiled-coil region" evidence="1">
    <location>
        <begin position="193"/>
        <end position="220"/>
    </location>
</feature>
<evidence type="ECO:0000256" key="1">
    <source>
        <dbReference type="SAM" id="Coils"/>
    </source>
</evidence>
<dbReference type="EMBL" id="JARPUR010000004">
    <property type="protein sequence ID" value="KAK4877475.1"/>
    <property type="molecule type" value="Genomic_DNA"/>
</dbReference>